<sequence>MSVYLPDNRITVPELFYPGRKPTVPVRVNWNHPLSKGLRNILVLCSSFKNKGETPKYENGLVNFTGGTSEGNQYDVFKDVEWLKGKSEYSICIGVKPRAVDGNNMIFAMGVDSGVFRSANTIAVWVDDNEFNSGVNNCLAFEHGTATNTGPTSRVHSSENSIEANRYYNIVCRQDENSADCCINGKQDGIVITADLAPVSTSINEGYLGHLTSTLTSTINGELHYLYIFDRRLADDEVQALHINPYQFLEAA</sequence>
<dbReference type="SUPFAM" id="SSF49899">
    <property type="entry name" value="Concanavalin A-like lectins/glucanases"/>
    <property type="match status" value="1"/>
</dbReference>
<dbReference type="RefSeq" id="WP_284722342.1">
    <property type="nucleotide sequence ID" value="NZ_BSND01000003.1"/>
</dbReference>
<keyword evidence="2" id="KW-1185">Reference proteome</keyword>
<dbReference type="Proteomes" id="UP001161423">
    <property type="component" value="Unassembled WGS sequence"/>
</dbReference>
<proteinExistence type="predicted"/>
<dbReference type="Pfam" id="PF13385">
    <property type="entry name" value="Laminin_G_3"/>
    <property type="match status" value="1"/>
</dbReference>
<accession>A0ABQ5TRQ5</accession>
<organism evidence="1 2">
    <name type="scientific">Methylophaga thalassica</name>
    <dbReference type="NCBI Taxonomy" id="40223"/>
    <lineage>
        <taxon>Bacteria</taxon>
        <taxon>Pseudomonadati</taxon>
        <taxon>Pseudomonadota</taxon>
        <taxon>Gammaproteobacteria</taxon>
        <taxon>Thiotrichales</taxon>
        <taxon>Piscirickettsiaceae</taxon>
        <taxon>Methylophaga</taxon>
    </lineage>
</organism>
<dbReference type="Gene3D" id="2.60.120.200">
    <property type="match status" value="1"/>
</dbReference>
<dbReference type="EMBL" id="BSND01000003">
    <property type="protein sequence ID" value="GLP98683.1"/>
    <property type="molecule type" value="Genomic_DNA"/>
</dbReference>
<dbReference type="InterPro" id="IPR013320">
    <property type="entry name" value="ConA-like_dom_sf"/>
</dbReference>
<evidence type="ECO:0000313" key="2">
    <source>
        <dbReference type="Proteomes" id="UP001161423"/>
    </source>
</evidence>
<evidence type="ECO:0000313" key="1">
    <source>
        <dbReference type="EMBL" id="GLP98683.1"/>
    </source>
</evidence>
<reference evidence="1" key="1">
    <citation type="journal article" date="2014" name="Int. J. Syst. Evol. Microbiol.">
        <title>Complete genome of a new Firmicutes species belonging to the dominant human colonic microbiota ('Ruminococcus bicirculans') reveals two chromosomes and a selective capacity to utilize plant glucans.</title>
        <authorList>
            <consortium name="NISC Comparative Sequencing Program"/>
            <person name="Wegmann U."/>
            <person name="Louis P."/>
            <person name="Goesmann A."/>
            <person name="Henrissat B."/>
            <person name="Duncan S.H."/>
            <person name="Flint H.J."/>
        </authorList>
    </citation>
    <scope>NUCLEOTIDE SEQUENCE</scope>
    <source>
        <strain evidence="1">NBRC 102424</strain>
    </source>
</reference>
<gene>
    <name evidence="1" type="ORF">GCM10007891_05370</name>
</gene>
<comment type="caution">
    <text evidence="1">The sequence shown here is derived from an EMBL/GenBank/DDBJ whole genome shotgun (WGS) entry which is preliminary data.</text>
</comment>
<protein>
    <submittedName>
        <fullName evidence="1">Uncharacterized protein</fullName>
    </submittedName>
</protein>
<reference evidence="1" key="2">
    <citation type="submission" date="2023-01" db="EMBL/GenBank/DDBJ databases">
        <title>Draft genome sequence of Methylophaga thalassica strain NBRC 102424.</title>
        <authorList>
            <person name="Sun Q."/>
            <person name="Mori K."/>
        </authorList>
    </citation>
    <scope>NUCLEOTIDE SEQUENCE</scope>
    <source>
        <strain evidence="1">NBRC 102424</strain>
    </source>
</reference>
<name>A0ABQ5TRQ5_9GAMM</name>